<organism evidence="1 2">
    <name type="scientific">Enhygromyxa salina</name>
    <dbReference type="NCBI Taxonomy" id="215803"/>
    <lineage>
        <taxon>Bacteria</taxon>
        <taxon>Pseudomonadati</taxon>
        <taxon>Myxococcota</taxon>
        <taxon>Polyangia</taxon>
        <taxon>Nannocystales</taxon>
        <taxon>Nannocystaceae</taxon>
        <taxon>Enhygromyxa</taxon>
    </lineage>
</organism>
<name>A0A0C1ZZE7_9BACT</name>
<dbReference type="Proteomes" id="UP000031599">
    <property type="component" value="Unassembled WGS sequence"/>
</dbReference>
<dbReference type="EMBL" id="JMCC02000035">
    <property type="protein sequence ID" value="KIG16578.1"/>
    <property type="molecule type" value="Genomic_DNA"/>
</dbReference>
<dbReference type="AlphaFoldDB" id="A0A0C1ZZE7"/>
<evidence type="ECO:0000313" key="2">
    <source>
        <dbReference type="Proteomes" id="UP000031599"/>
    </source>
</evidence>
<gene>
    <name evidence="1" type="ORF">DB30_04349</name>
</gene>
<proteinExistence type="predicted"/>
<dbReference type="RefSeq" id="WP_052549461.1">
    <property type="nucleotide sequence ID" value="NZ_JMCC02000035.1"/>
</dbReference>
<reference evidence="1 2" key="1">
    <citation type="submission" date="2014-12" db="EMBL/GenBank/DDBJ databases">
        <title>Genome assembly of Enhygromyxa salina DSM 15201.</title>
        <authorList>
            <person name="Sharma G."/>
            <person name="Subramanian S."/>
        </authorList>
    </citation>
    <scope>NUCLEOTIDE SEQUENCE [LARGE SCALE GENOMIC DNA]</scope>
    <source>
        <strain evidence="1 2">DSM 15201</strain>
    </source>
</reference>
<accession>A0A0C1ZZE7</accession>
<protein>
    <submittedName>
        <fullName evidence="1">Uncharacterized protein</fullName>
    </submittedName>
</protein>
<evidence type="ECO:0000313" key="1">
    <source>
        <dbReference type="EMBL" id="KIG16578.1"/>
    </source>
</evidence>
<sequence>MDPSITSTVVRALPTHEGAGAGAGVDLSLLKDELEQVAIEALDARMRGVNLDVAVHDPRFPHLIEFHEGLRDALLVEIPRELQPWVAAIGGEAVERRLSPSAKPKSARKAAELQAQSQAVAGRLSSLHTDLFARAFGADPASAGDGPEQLQAALSELLLFESVRLQLLVTTWSSTEFESLGGDEQAVDEIAWTEVEAMLLEPALTEEDMRPLPVMVAASNVALARDAADRAEALRMVGEDERETLRMRARLRAALRELRLAESVLLENALAGLLGEDRVELLDLQANRPVALDGLSRQAMDQRVSRGRRALTQGPDSWPSRRRPALFDLLRHRTLGDEHGTELGTELGHELGDEA</sequence>
<comment type="caution">
    <text evidence="1">The sequence shown here is derived from an EMBL/GenBank/DDBJ whole genome shotgun (WGS) entry which is preliminary data.</text>
</comment>